<feature type="compositionally biased region" description="Low complexity" evidence="1">
    <location>
        <begin position="9"/>
        <end position="21"/>
    </location>
</feature>
<dbReference type="InParanoid" id="E8R6B1"/>
<name>E8R6B1_ISOPI</name>
<evidence type="ECO:0000256" key="1">
    <source>
        <dbReference type="SAM" id="MobiDB-lite"/>
    </source>
</evidence>
<dbReference type="InterPro" id="IPR050194">
    <property type="entry name" value="Glycosyltransferase_grp1"/>
</dbReference>
<dbReference type="Gene3D" id="3.40.50.2000">
    <property type="entry name" value="Glycogen Phosphorylase B"/>
    <property type="match status" value="2"/>
</dbReference>
<proteinExistence type="predicted"/>
<dbReference type="eggNOG" id="COG0438">
    <property type="taxonomic scope" value="Bacteria"/>
</dbReference>
<feature type="region of interest" description="Disordered" evidence="1">
    <location>
        <begin position="1"/>
        <end position="28"/>
    </location>
</feature>
<dbReference type="Pfam" id="PF13439">
    <property type="entry name" value="Glyco_transf_4"/>
    <property type="match status" value="1"/>
</dbReference>
<keyword evidence="4" id="KW-0808">Transferase</keyword>
<accession>E8R6B1</accession>
<dbReference type="InterPro" id="IPR001296">
    <property type="entry name" value="Glyco_trans_1"/>
</dbReference>
<dbReference type="PANTHER" id="PTHR45947:SF13">
    <property type="entry name" value="TRANSFERASE"/>
    <property type="match status" value="1"/>
</dbReference>
<dbReference type="STRING" id="575540.Isop_1226"/>
<dbReference type="EMBL" id="CP002353">
    <property type="protein sequence ID" value="ADV61812.1"/>
    <property type="molecule type" value="Genomic_DNA"/>
</dbReference>
<dbReference type="InterPro" id="IPR028098">
    <property type="entry name" value="Glyco_trans_4-like_N"/>
</dbReference>
<dbReference type="KEGG" id="ipa:Isop_1226"/>
<dbReference type="Proteomes" id="UP000008631">
    <property type="component" value="Chromosome"/>
</dbReference>
<keyword evidence="5" id="KW-1185">Reference proteome</keyword>
<organism evidence="4 5">
    <name type="scientific">Isosphaera pallida (strain ATCC 43644 / DSM 9630 / IS1B)</name>
    <dbReference type="NCBI Taxonomy" id="575540"/>
    <lineage>
        <taxon>Bacteria</taxon>
        <taxon>Pseudomonadati</taxon>
        <taxon>Planctomycetota</taxon>
        <taxon>Planctomycetia</taxon>
        <taxon>Isosphaerales</taxon>
        <taxon>Isosphaeraceae</taxon>
        <taxon>Isosphaera</taxon>
    </lineage>
</organism>
<evidence type="ECO:0000259" key="3">
    <source>
        <dbReference type="Pfam" id="PF13439"/>
    </source>
</evidence>
<feature type="domain" description="Glycosyltransferase subfamily 4-like N-terminal" evidence="3">
    <location>
        <begin position="52"/>
        <end position="251"/>
    </location>
</feature>
<dbReference type="RefSeq" id="WP_013564101.1">
    <property type="nucleotide sequence ID" value="NC_014962.1"/>
</dbReference>
<protein>
    <submittedName>
        <fullName evidence="4">Glycosyl transferase group 1</fullName>
    </submittedName>
</protein>
<dbReference type="GO" id="GO:0016757">
    <property type="term" value="F:glycosyltransferase activity"/>
    <property type="evidence" value="ECO:0007669"/>
    <property type="project" value="InterPro"/>
</dbReference>
<evidence type="ECO:0000259" key="2">
    <source>
        <dbReference type="Pfam" id="PF00534"/>
    </source>
</evidence>
<evidence type="ECO:0000313" key="5">
    <source>
        <dbReference type="Proteomes" id="UP000008631"/>
    </source>
</evidence>
<dbReference type="PANTHER" id="PTHR45947">
    <property type="entry name" value="SULFOQUINOVOSYL TRANSFERASE SQD2"/>
    <property type="match status" value="1"/>
</dbReference>
<reference key="1">
    <citation type="submission" date="2010-11" db="EMBL/GenBank/DDBJ databases">
        <title>The complete sequence of chromosome of Isophaera pallida ATCC 43644.</title>
        <authorList>
            <consortium name="US DOE Joint Genome Institute (JGI-PGF)"/>
            <person name="Lucas S."/>
            <person name="Copeland A."/>
            <person name="Lapidus A."/>
            <person name="Bruce D."/>
            <person name="Goodwin L."/>
            <person name="Pitluck S."/>
            <person name="Kyrpides N."/>
            <person name="Mavromatis K."/>
            <person name="Pagani I."/>
            <person name="Ivanova N."/>
            <person name="Saunders E."/>
            <person name="Brettin T."/>
            <person name="Detter J.C."/>
            <person name="Han C."/>
            <person name="Tapia R."/>
            <person name="Land M."/>
            <person name="Hauser L."/>
            <person name="Markowitz V."/>
            <person name="Cheng J.-F."/>
            <person name="Hugenholtz P."/>
            <person name="Woyke T."/>
            <person name="Wu D."/>
            <person name="Eisen J.A."/>
        </authorList>
    </citation>
    <scope>NUCLEOTIDE SEQUENCE</scope>
    <source>
        <strain>ATCC 43644</strain>
    </source>
</reference>
<feature type="domain" description="Glycosyl transferase family 1" evidence="2">
    <location>
        <begin position="273"/>
        <end position="422"/>
    </location>
</feature>
<dbReference type="AlphaFoldDB" id="E8R6B1"/>
<sequence length="452" mass="50009">MNRVPFPHSSSSADPTAATSSREPSVATEDWLAERPRVVCMMTTFFGSHSFGGDAAFVDRLARALARRGHEVHVIHCQDAFEATRGGVGPRAYEPPPGVTLHPLKSGLGVLSPLLTHQTGRPMLKTEPIRQLWRTIRPDLIHFHNLSLIGGPGLIDLAAQVVPDALRVMTAHEHWLVCPLSVLWTHDRRLCERPRCVSCTLRAKRPPQLWRAGDGLIRRGLDTLDALIVPSEATRRAHHERGVTRPIDVLPYFLPDDHQDGSDSPSSRGGWKGCRPYVAAAGRLVDYKGFDDAIRAMRLLPKLDLRLAGVGDQEQALRGLVARLGLTNVYFEGALNASGVANLFRHARAVVVPSRVPETFGYVILEAFHEATPVIVRDLGAPPELVELSQGGLVFDDEASLVHALTCLSHDDALRKALGRRGHRARWEIWNESRHLTRFGRLLARRRASRSC</sequence>
<evidence type="ECO:0000313" key="4">
    <source>
        <dbReference type="EMBL" id="ADV61812.1"/>
    </source>
</evidence>
<dbReference type="Pfam" id="PF00534">
    <property type="entry name" value="Glycos_transf_1"/>
    <property type="match status" value="1"/>
</dbReference>
<dbReference type="HOGENOM" id="CLU_605171_0_0_0"/>
<reference evidence="4 5" key="2">
    <citation type="journal article" date="2011" name="Stand. Genomic Sci.">
        <title>Complete genome sequence of Isosphaera pallida type strain (IS1B).</title>
        <authorList>
            <consortium name="US DOE Joint Genome Institute (JGI-PGF)"/>
            <person name="Goker M."/>
            <person name="Cleland D."/>
            <person name="Saunders E."/>
            <person name="Lapidus A."/>
            <person name="Nolan M."/>
            <person name="Lucas S."/>
            <person name="Hammon N."/>
            <person name="Deshpande S."/>
            <person name="Cheng J.F."/>
            <person name="Tapia R."/>
            <person name="Han C."/>
            <person name="Goodwin L."/>
            <person name="Pitluck S."/>
            <person name="Liolios K."/>
            <person name="Pagani I."/>
            <person name="Ivanova N."/>
            <person name="Mavromatis K."/>
            <person name="Pati A."/>
            <person name="Chen A."/>
            <person name="Palaniappan K."/>
            <person name="Land M."/>
            <person name="Hauser L."/>
            <person name="Chang Y.J."/>
            <person name="Jeffries C.D."/>
            <person name="Detter J.C."/>
            <person name="Beck B."/>
            <person name="Woyke T."/>
            <person name="Bristow J."/>
            <person name="Eisen J.A."/>
            <person name="Markowitz V."/>
            <person name="Hugenholtz P."/>
            <person name="Kyrpides N.C."/>
            <person name="Klenk H.P."/>
        </authorList>
    </citation>
    <scope>NUCLEOTIDE SEQUENCE [LARGE SCALE GENOMIC DNA]</scope>
    <source>
        <strain evidence="5">ATCC 43644 / DSM 9630 / IS1B</strain>
    </source>
</reference>
<dbReference type="CDD" id="cd03801">
    <property type="entry name" value="GT4_PimA-like"/>
    <property type="match status" value="1"/>
</dbReference>
<dbReference type="SUPFAM" id="SSF53756">
    <property type="entry name" value="UDP-Glycosyltransferase/glycogen phosphorylase"/>
    <property type="match status" value="1"/>
</dbReference>
<gene>
    <name evidence="4" type="ordered locus">Isop_1226</name>
</gene>